<dbReference type="HAMAP" id="MF_00916">
    <property type="entry name" value="QueG"/>
    <property type="match status" value="1"/>
</dbReference>
<keyword evidence="4 9" id="KW-0479">Metal-binding</keyword>
<dbReference type="EC" id="1.17.99.6" evidence="9"/>
<keyword evidence="8 9" id="KW-0411">Iron-sulfur</keyword>
<dbReference type="Pfam" id="PF08331">
    <property type="entry name" value="QueG_DUF1730"/>
    <property type="match status" value="1"/>
</dbReference>
<evidence type="ECO:0000259" key="10">
    <source>
        <dbReference type="PROSITE" id="PS51379"/>
    </source>
</evidence>
<evidence type="ECO:0000256" key="2">
    <source>
        <dbReference type="ARBA" id="ARBA00022490"/>
    </source>
</evidence>
<dbReference type="PROSITE" id="PS00198">
    <property type="entry name" value="4FE4S_FER_1"/>
    <property type="match status" value="1"/>
</dbReference>
<evidence type="ECO:0000256" key="7">
    <source>
        <dbReference type="ARBA" id="ARBA00023004"/>
    </source>
</evidence>
<dbReference type="Gene3D" id="3.30.70.20">
    <property type="match status" value="1"/>
</dbReference>
<feature type="binding site" evidence="9">
    <location>
        <position position="237"/>
    </location>
    <ligand>
        <name>[4Fe-4S] cluster</name>
        <dbReference type="ChEBI" id="CHEBI:49883"/>
        <label>2</label>
    </ligand>
</feature>
<evidence type="ECO:0000256" key="9">
    <source>
        <dbReference type="HAMAP-Rule" id="MF_00916"/>
    </source>
</evidence>
<reference evidence="11 12" key="1">
    <citation type="journal article" date="2019" name="Appl. Environ. Microbiol.">
        <title>Co-occurrence of broad and narrow host-range viruses infecting the toxic bloom-forming cyanobacterium Microcystis aeruginosa.</title>
        <authorList>
            <person name="Morimoto D."/>
            <person name="Tominaga K."/>
            <person name="Nishimura Y."/>
            <person name="Yoshida N."/>
            <person name="Kimura S."/>
            <person name="Sako Y."/>
            <person name="Yoshida T."/>
        </authorList>
    </citation>
    <scope>NUCLEOTIDE SEQUENCE [LARGE SCALE GENOMIC DNA]</scope>
    <source>
        <strain evidence="11 12">11-30S32</strain>
    </source>
</reference>
<feature type="binding site" evidence="9">
    <location>
        <position position="244"/>
    </location>
    <ligand>
        <name>[4Fe-4S] cluster</name>
        <dbReference type="ChEBI" id="CHEBI:49883"/>
        <label>1</label>
    </ligand>
</feature>
<evidence type="ECO:0000256" key="4">
    <source>
        <dbReference type="ARBA" id="ARBA00022723"/>
    </source>
</evidence>
<feature type="binding site" evidence="9">
    <location>
        <position position="129"/>
    </location>
    <ligand>
        <name>cob(II)alamin</name>
        <dbReference type="ChEBI" id="CHEBI:16304"/>
    </ligand>
</feature>
<dbReference type="EMBL" id="BHVU01000146">
    <property type="protein sequence ID" value="GCA93899.1"/>
    <property type="molecule type" value="Genomic_DNA"/>
</dbReference>
<dbReference type="FunFam" id="3.30.70.20:FF:000037">
    <property type="entry name" value="Epoxyqueuosine reductase"/>
    <property type="match status" value="1"/>
</dbReference>
<feature type="binding site" evidence="9">
    <location>
        <position position="164"/>
    </location>
    <ligand>
        <name>cob(II)alamin</name>
        <dbReference type="ChEBI" id="CHEBI:16304"/>
    </ligand>
</feature>
<dbReference type="InterPro" id="IPR017900">
    <property type="entry name" value="4Fe4S_Fe_S_CS"/>
</dbReference>
<dbReference type="PANTHER" id="PTHR30002">
    <property type="entry name" value="EPOXYQUEUOSINE REDUCTASE"/>
    <property type="match status" value="1"/>
</dbReference>
<dbReference type="PROSITE" id="PS51379">
    <property type="entry name" value="4FE4S_FER_2"/>
    <property type="match status" value="1"/>
</dbReference>
<keyword evidence="9" id="KW-0846">Cobalamin</keyword>
<feature type="binding site" evidence="9">
    <location>
        <begin position="237"/>
        <end position="238"/>
    </location>
    <ligand>
        <name>cob(II)alamin</name>
        <dbReference type="ChEBI" id="CHEBI:16304"/>
    </ligand>
</feature>
<proteinExistence type="inferred from homology"/>
<keyword evidence="2 9" id="KW-0963">Cytoplasm</keyword>
<dbReference type="InterPro" id="IPR013542">
    <property type="entry name" value="QueG_DUF1730"/>
</dbReference>
<comment type="cofactor">
    <cofactor evidence="9">
        <name>cob(II)alamin</name>
        <dbReference type="ChEBI" id="CHEBI:16304"/>
    </cofactor>
</comment>
<dbReference type="GO" id="GO:0031419">
    <property type="term" value="F:cobalamin binding"/>
    <property type="evidence" value="ECO:0007669"/>
    <property type="project" value="UniProtKB-KW"/>
</dbReference>
<evidence type="ECO:0000256" key="1">
    <source>
        <dbReference type="ARBA" id="ARBA00022485"/>
    </source>
</evidence>
<dbReference type="GO" id="GO:0046872">
    <property type="term" value="F:metal ion binding"/>
    <property type="evidence" value="ECO:0007669"/>
    <property type="project" value="UniProtKB-KW"/>
</dbReference>
<accession>A0A510PJJ0</accession>
<comment type="subunit">
    <text evidence="9">Monomer.</text>
</comment>
<dbReference type="Proteomes" id="UP000321223">
    <property type="component" value="Unassembled WGS sequence"/>
</dbReference>
<feature type="binding site" evidence="9">
    <location>
        <position position="186"/>
    </location>
    <ligand>
        <name>[4Fe-4S] cluster</name>
        <dbReference type="ChEBI" id="CHEBI:49883"/>
        <label>1</label>
    </ligand>
</feature>
<keyword evidence="6 9" id="KW-0560">Oxidoreductase</keyword>
<dbReference type="GO" id="GO:0005737">
    <property type="term" value="C:cytoplasm"/>
    <property type="evidence" value="ECO:0007669"/>
    <property type="project" value="UniProtKB-SubCell"/>
</dbReference>
<evidence type="ECO:0000256" key="3">
    <source>
        <dbReference type="ARBA" id="ARBA00022694"/>
    </source>
</evidence>
<feature type="binding site" evidence="9">
    <location>
        <position position="209"/>
    </location>
    <ligand>
        <name>[4Fe-4S] cluster</name>
        <dbReference type="ChEBI" id="CHEBI:49883"/>
        <label>2</label>
    </ligand>
</feature>
<keyword evidence="1 9" id="KW-0004">4Fe-4S</keyword>
<name>A0A510PJJ0_MICAE</name>
<evidence type="ECO:0000256" key="5">
    <source>
        <dbReference type="ARBA" id="ARBA00022785"/>
    </source>
</evidence>
<dbReference type="NCBIfam" id="TIGR00276">
    <property type="entry name" value="tRNA epoxyqueuosine(34) reductase QueG"/>
    <property type="match status" value="1"/>
</dbReference>
<evidence type="ECO:0000313" key="11">
    <source>
        <dbReference type="EMBL" id="GCA93899.1"/>
    </source>
</evidence>
<protein>
    <recommendedName>
        <fullName evidence="9">Epoxyqueuosine reductase</fullName>
        <ecNumber evidence="9">1.17.99.6</ecNumber>
    </recommendedName>
    <alternativeName>
        <fullName evidence="9">Queuosine biosynthesis protein QueG</fullName>
    </alternativeName>
</protein>
<comment type="similarity">
    <text evidence="9">Belongs to the QueG family.</text>
</comment>
<feature type="domain" description="4Fe-4S ferredoxin-type" evidence="10">
    <location>
        <begin position="171"/>
        <end position="203"/>
    </location>
</feature>
<feature type="binding site" evidence="9">
    <location>
        <position position="240"/>
    </location>
    <ligand>
        <name>[4Fe-4S] cluster</name>
        <dbReference type="ChEBI" id="CHEBI:49883"/>
        <label>2</label>
    </ligand>
</feature>
<gene>
    <name evidence="9" type="primary">queG</name>
    <name evidence="11" type="ORF">MAE30S32_25510</name>
</gene>
<feature type="binding site" evidence="9">
    <location>
        <position position="153"/>
    </location>
    <ligand>
        <name>cob(II)alamin</name>
        <dbReference type="ChEBI" id="CHEBI:16304"/>
    </ligand>
</feature>
<dbReference type="InterPro" id="IPR004453">
    <property type="entry name" value="QueG"/>
</dbReference>
<dbReference type="GO" id="GO:0051539">
    <property type="term" value="F:4 iron, 4 sulfur cluster binding"/>
    <property type="evidence" value="ECO:0007669"/>
    <property type="project" value="UniProtKB-KW"/>
</dbReference>
<dbReference type="GO" id="GO:0052693">
    <property type="term" value="F:epoxyqueuosine reductase activity"/>
    <property type="evidence" value="ECO:0007669"/>
    <property type="project" value="UniProtKB-UniRule"/>
</dbReference>
<dbReference type="SUPFAM" id="SSF46548">
    <property type="entry name" value="alpha-helical ferredoxin"/>
    <property type="match status" value="1"/>
</dbReference>
<organism evidence="11 12">
    <name type="scientific">Microcystis aeruginosa 11-30S32</name>
    <dbReference type="NCBI Taxonomy" id="2358142"/>
    <lineage>
        <taxon>Bacteria</taxon>
        <taxon>Bacillati</taxon>
        <taxon>Cyanobacteriota</taxon>
        <taxon>Cyanophyceae</taxon>
        <taxon>Oscillatoriophycideae</taxon>
        <taxon>Chroococcales</taxon>
        <taxon>Microcystaceae</taxon>
        <taxon>Microcystis</taxon>
    </lineage>
</organism>
<dbReference type="GO" id="GO:0008616">
    <property type="term" value="P:tRNA queuosine(34) biosynthetic process"/>
    <property type="evidence" value="ECO:0007669"/>
    <property type="project" value="UniProtKB-UniRule"/>
</dbReference>
<keyword evidence="9" id="KW-0170">Cobalt</keyword>
<evidence type="ECO:0000313" key="12">
    <source>
        <dbReference type="Proteomes" id="UP000321223"/>
    </source>
</evidence>
<keyword evidence="3 9" id="KW-0819">tRNA processing</keyword>
<evidence type="ECO:0000256" key="8">
    <source>
        <dbReference type="ARBA" id="ARBA00023014"/>
    </source>
</evidence>
<comment type="function">
    <text evidence="9">Catalyzes the conversion of epoxyqueuosine (oQ) to queuosine (Q), which is a hypermodified base found in the wobble positions of tRNA(Asp), tRNA(Asn), tRNA(His) and tRNA(Tyr).</text>
</comment>
<comment type="subcellular location">
    <subcellularLocation>
        <location evidence="9">Cytoplasm</location>
    </subcellularLocation>
</comment>
<feature type="binding site" evidence="9">
    <location>
        <position position="193"/>
    </location>
    <ligand>
        <name>[4Fe-4S] cluster</name>
        <dbReference type="ChEBI" id="CHEBI:49883"/>
        <label>2</label>
    </ligand>
</feature>
<dbReference type="Pfam" id="PF13484">
    <property type="entry name" value="Fer4_16"/>
    <property type="match status" value="1"/>
</dbReference>
<feature type="binding site" evidence="9">
    <location>
        <position position="150"/>
    </location>
    <ligand>
        <name>cob(II)alamin</name>
        <dbReference type="ChEBI" id="CHEBI:16304"/>
    </ligand>
</feature>
<comment type="caution">
    <text evidence="9">Lacks conserved residue(s) required for the propagation of feature annotation.</text>
</comment>
<dbReference type="AlphaFoldDB" id="A0A510PJJ0"/>
<dbReference type="UniPathway" id="UPA00392"/>
<comment type="pathway">
    <text evidence="9">tRNA modification; tRNA-queuosine biosynthesis.</text>
</comment>
<keyword evidence="5 9" id="KW-0671">Queuosine biosynthesis</keyword>
<feature type="binding site" evidence="9">
    <location>
        <position position="189"/>
    </location>
    <ligand>
        <name>[4Fe-4S] cluster</name>
        <dbReference type="ChEBI" id="CHEBI:49883"/>
        <label>1</label>
    </ligand>
</feature>
<comment type="cofactor">
    <cofactor evidence="9">
        <name>[4Fe-4S] cluster</name>
        <dbReference type="ChEBI" id="CHEBI:49883"/>
    </cofactor>
    <text evidence="9">Binds 2 [4Fe-4S] clusters per monomer.</text>
</comment>
<dbReference type="InterPro" id="IPR017896">
    <property type="entry name" value="4Fe4S_Fe-S-bd"/>
</dbReference>
<evidence type="ECO:0000256" key="6">
    <source>
        <dbReference type="ARBA" id="ARBA00023002"/>
    </source>
</evidence>
<keyword evidence="7 9" id="KW-0408">Iron</keyword>
<comment type="catalytic activity">
    <reaction evidence="9">
        <text>epoxyqueuosine(34) in tRNA + AH2 = queuosine(34) in tRNA + A + H2O</text>
        <dbReference type="Rhea" id="RHEA:32159"/>
        <dbReference type="Rhea" id="RHEA-COMP:18571"/>
        <dbReference type="Rhea" id="RHEA-COMP:18582"/>
        <dbReference type="ChEBI" id="CHEBI:13193"/>
        <dbReference type="ChEBI" id="CHEBI:15377"/>
        <dbReference type="ChEBI" id="CHEBI:17499"/>
        <dbReference type="ChEBI" id="CHEBI:194431"/>
        <dbReference type="ChEBI" id="CHEBI:194443"/>
        <dbReference type="EC" id="1.17.99.6"/>
    </reaction>
</comment>
<comment type="caution">
    <text evidence="11">The sequence shown here is derived from an EMBL/GenBank/DDBJ whole genome shotgun (WGS) entry which is preliminary data.</text>
</comment>
<feature type="active site" description="Proton donor" evidence="9">
    <location>
        <position position="129"/>
    </location>
</feature>
<feature type="binding site" evidence="9">
    <location>
        <position position="183"/>
    </location>
    <ligand>
        <name>[4Fe-4S] cluster</name>
        <dbReference type="ChEBI" id="CHEBI:49883"/>
        <label>1</label>
    </ligand>
</feature>
<feature type="binding site" evidence="9">
    <location>
        <position position="56"/>
    </location>
    <ligand>
        <name>cob(II)alamin</name>
        <dbReference type="ChEBI" id="CHEBI:16304"/>
    </ligand>
</feature>
<dbReference type="PANTHER" id="PTHR30002:SF4">
    <property type="entry name" value="EPOXYQUEUOSINE REDUCTASE"/>
    <property type="match status" value="1"/>
</dbReference>
<sequence>MSMPTETQIKEKALELGFHGVGIASVDSQDSAVSHLKSWLERGYHADMDWMTNPKRQDIKTLWPEVRSLIGLALNYYTPQQHSQEQNHGKISRYAWGRDYHKVLSKKLKALSQWLESQGEQIQTRYYVDTGPVQDKVWAQRAGIGWIAKNGNLITRNYGSWVFLAEILTNLPLEPDRPHSAHCGTCSRCLSACPTQAIVSPYVVDANRCIAYHTIENRAVTLPTEIAENLQGWVAGCDICQDVCPWNQRFAQVTDVEDFQPRPENLSPRLEELANLTIEEWDRRFISSALRRIKPQQWRRNAQANLAHSPHPAQDDN</sequence>